<evidence type="ECO:0000313" key="2">
    <source>
        <dbReference type="EMBL" id="KIL61844.1"/>
    </source>
</evidence>
<protein>
    <submittedName>
        <fullName evidence="2">Uncharacterized protein</fullName>
    </submittedName>
</protein>
<dbReference type="AlphaFoldDB" id="A0A0C2T5J4"/>
<dbReference type="EMBL" id="KN818278">
    <property type="protein sequence ID" value="KIL61844.1"/>
    <property type="molecule type" value="Genomic_DNA"/>
</dbReference>
<dbReference type="STRING" id="946122.A0A0C2T5J4"/>
<evidence type="ECO:0000313" key="3">
    <source>
        <dbReference type="Proteomes" id="UP000054549"/>
    </source>
</evidence>
<feature type="region of interest" description="Disordered" evidence="1">
    <location>
        <begin position="282"/>
        <end position="302"/>
    </location>
</feature>
<feature type="non-terminal residue" evidence="2">
    <location>
        <position position="302"/>
    </location>
</feature>
<gene>
    <name evidence="2" type="ORF">M378DRAFT_199381</name>
</gene>
<reference evidence="2 3" key="1">
    <citation type="submission" date="2014-04" db="EMBL/GenBank/DDBJ databases">
        <title>Evolutionary Origins and Diversification of the Mycorrhizal Mutualists.</title>
        <authorList>
            <consortium name="DOE Joint Genome Institute"/>
            <consortium name="Mycorrhizal Genomics Consortium"/>
            <person name="Kohler A."/>
            <person name="Kuo A."/>
            <person name="Nagy L.G."/>
            <person name="Floudas D."/>
            <person name="Copeland A."/>
            <person name="Barry K.W."/>
            <person name="Cichocki N."/>
            <person name="Veneault-Fourrey C."/>
            <person name="LaButti K."/>
            <person name="Lindquist E.A."/>
            <person name="Lipzen A."/>
            <person name="Lundell T."/>
            <person name="Morin E."/>
            <person name="Murat C."/>
            <person name="Riley R."/>
            <person name="Ohm R."/>
            <person name="Sun H."/>
            <person name="Tunlid A."/>
            <person name="Henrissat B."/>
            <person name="Grigoriev I.V."/>
            <person name="Hibbett D.S."/>
            <person name="Martin F."/>
        </authorList>
    </citation>
    <scope>NUCLEOTIDE SEQUENCE [LARGE SCALE GENOMIC DNA]</scope>
    <source>
        <strain evidence="2 3">Koide BX008</strain>
    </source>
</reference>
<dbReference type="OrthoDB" id="1099063at2759"/>
<keyword evidence="3" id="KW-1185">Reference proteome</keyword>
<name>A0A0C2T5J4_AMAMK</name>
<organism evidence="2 3">
    <name type="scientific">Amanita muscaria (strain Koide BX008)</name>
    <dbReference type="NCBI Taxonomy" id="946122"/>
    <lineage>
        <taxon>Eukaryota</taxon>
        <taxon>Fungi</taxon>
        <taxon>Dikarya</taxon>
        <taxon>Basidiomycota</taxon>
        <taxon>Agaricomycotina</taxon>
        <taxon>Agaricomycetes</taxon>
        <taxon>Agaricomycetidae</taxon>
        <taxon>Agaricales</taxon>
        <taxon>Pluteineae</taxon>
        <taxon>Amanitaceae</taxon>
        <taxon>Amanita</taxon>
    </lineage>
</organism>
<evidence type="ECO:0000256" key="1">
    <source>
        <dbReference type="SAM" id="MobiDB-lite"/>
    </source>
</evidence>
<sequence length="302" mass="33272">MGNPDRLVNDTCRIIFVLQRTLPQFFETGLVTSAATPDDPPLSASSTAPILTNPPPLESSTISVPDIKQDHEPIYSPRIRLCYTPPVPLPAPFPKTLRIEGFPLYIASSTFVKHTLKALYADLRVDIHKFIVYTPGRNHPLPPEFFTGSLSGRDFTQSQAKDVRSALDGYGVNGNNVEQRRSDADLDENQLNADDQSGKKRRIIREKKLLVGLKVSGRARVSNAANEWDMTSTYTFSPLSGLILSHVIDSIHPAPHQAVYDSLRSNLGKVFGWGMTERGAPSPANVQGKLHPLTTGATEYRT</sequence>
<dbReference type="InParanoid" id="A0A0C2T5J4"/>
<dbReference type="Proteomes" id="UP000054549">
    <property type="component" value="Unassembled WGS sequence"/>
</dbReference>
<dbReference type="HOGENOM" id="CLU_056758_0_0_1"/>
<proteinExistence type="predicted"/>
<accession>A0A0C2T5J4</accession>